<evidence type="ECO:0000313" key="4">
    <source>
        <dbReference type="Proteomes" id="UP001596380"/>
    </source>
</evidence>
<keyword evidence="4" id="KW-1185">Reference proteome</keyword>
<gene>
    <name evidence="3" type="ORF">ACFQKB_35535</name>
</gene>
<evidence type="ECO:0000313" key="3">
    <source>
        <dbReference type="EMBL" id="MFC6885114.1"/>
    </source>
</evidence>
<feature type="region of interest" description="Disordered" evidence="1">
    <location>
        <begin position="83"/>
        <end position="105"/>
    </location>
</feature>
<accession>A0ABW2CWV2</accession>
<dbReference type="Proteomes" id="UP001596380">
    <property type="component" value="Unassembled WGS sequence"/>
</dbReference>
<sequence>MREVMDLLLIRFGIIVAGITVLIVAGFAVAIALKRRGRPVDARRVASAVQPVVRAWAERPPRGGGGRRGGLGGLAVRGALRYLDDRSRDRRPEDRGERGERGGRR</sequence>
<dbReference type="RefSeq" id="WP_175250966.1">
    <property type="nucleotide sequence ID" value="NZ_JBHSXE010000001.1"/>
</dbReference>
<keyword evidence="2" id="KW-0472">Membrane</keyword>
<dbReference type="EMBL" id="JBHSXS010000034">
    <property type="protein sequence ID" value="MFC6885114.1"/>
    <property type="molecule type" value="Genomic_DNA"/>
</dbReference>
<name>A0ABW2CWV2_9ACTN</name>
<evidence type="ECO:0000256" key="1">
    <source>
        <dbReference type="SAM" id="MobiDB-lite"/>
    </source>
</evidence>
<keyword evidence="2" id="KW-0812">Transmembrane</keyword>
<reference evidence="4" key="1">
    <citation type="journal article" date="2019" name="Int. J. Syst. Evol. Microbiol.">
        <title>The Global Catalogue of Microorganisms (GCM) 10K type strain sequencing project: providing services to taxonomists for standard genome sequencing and annotation.</title>
        <authorList>
            <consortium name="The Broad Institute Genomics Platform"/>
            <consortium name="The Broad Institute Genome Sequencing Center for Infectious Disease"/>
            <person name="Wu L."/>
            <person name="Ma J."/>
        </authorList>
    </citation>
    <scope>NUCLEOTIDE SEQUENCE [LARGE SCALE GENOMIC DNA]</scope>
    <source>
        <strain evidence="4">JCM 3369</strain>
    </source>
</reference>
<feature type="transmembrane region" description="Helical" evidence="2">
    <location>
        <begin position="12"/>
        <end position="33"/>
    </location>
</feature>
<protein>
    <submittedName>
        <fullName evidence="3">Uncharacterized protein</fullName>
    </submittedName>
</protein>
<comment type="caution">
    <text evidence="3">The sequence shown here is derived from an EMBL/GenBank/DDBJ whole genome shotgun (WGS) entry which is preliminary data.</text>
</comment>
<organism evidence="3 4">
    <name type="scientific">Actinomadura yumaensis</name>
    <dbReference type="NCBI Taxonomy" id="111807"/>
    <lineage>
        <taxon>Bacteria</taxon>
        <taxon>Bacillati</taxon>
        <taxon>Actinomycetota</taxon>
        <taxon>Actinomycetes</taxon>
        <taxon>Streptosporangiales</taxon>
        <taxon>Thermomonosporaceae</taxon>
        <taxon>Actinomadura</taxon>
    </lineage>
</organism>
<evidence type="ECO:0000256" key="2">
    <source>
        <dbReference type="SAM" id="Phobius"/>
    </source>
</evidence>
<proteinExistence type="predicted"/>
<keyword evidence="2" id="KW-1133">Transmembrane helix</keyword>